<evidence type="ECO:0000256" key="1">
    <source>
        <dbReference type="SAM" id="MobiDB-lite"/>
    </source>
</evidence>
<evidence type="ECO:0008006" key="3">
    <source>
        <dbReference type="Google" id="ProtNLM"/>
    </source>
</evidence>
<protein>
    <recommendedName>
        <fullName evidence="3">F-box domain containing protein</fullName>
    </recommendedName>
</protein>
<name>A0A2U7UDF8_9VIRU</name>
<organism evidence="2">
    <name type="scientific">Pandoravirus neocaledonia</name>
    <dbReference type="NCBI Taxonomy" id="2107708"/>
    <lineage>
        <taxon>Viruses</taxon>
        <taxon>Pandoravirus</taxon>
    </lineage>
</organism>
<dbReference type="SUPFAM" id="SSF81383">
    <property type="entry name" value="F-box domain"/>
    <property type="match status" value="1"/>
</dbReference>
<reference evidence="2" key="1">
    <citation type="journal article" date="2018" name="Nat. Commun.">
        <title>Diversity and evolution of the emerging Pandoraviridae family.</title>
        <authorList>
            <person name="Legendre M."/>
            <person name="Fabre E."/>
            <person name="Poirot O."/>
            <person name="Jeudy S."/>
            <person name="Lartigue A."/>
            <person name="Alempic J.M."/>
            <person name="Beucher L."/>
            <person name="Philippe N."/>
            <person name="Bertaux L."/>
            <person name="Christo-Foroux E."/>
            <person name="Labadie K."/>
            <person name="Coute Y."/>
            <person name="Abergel C."/>
            <person name="Claverie J.M."/>
        </authorList>
    </citation>
    <scope>NUCLEOTIDE SEQUENCE [LARGE SCALE GENOMIC DNA]</scope>
    <source>
        <strain evidence="2">Neocaledonia</strain>
    </source>
</reference>
<proteinExistence type="predicted"/>
<evidence type="ECO:0000313" key="2">
    <source>
        <dbReference type="EMBL" id="AVK76473.1"/>
    </source>
</evidence>
<dbReference type="EMBL" id="MG011690">
    <property type="protein sequence ID" value="AVK76473.1"/>
    <property type="molecule type" value="Genomic_DNA"/>
</dbReference>
<feature type="compositionally biased region" description="Polar residues" evidence="1">
    <location>
        <begin position="745"/>
        <end position="755"/>
    </location>
</feature>
<gene>
    <name evidence="2" type="ORF">pneo_cds_866</name>
</gene>
<dbReference type="GeneID" id="36842276"/>
<dbReference type="Proteomes" id="UP000249287">
    <property type="component" value="Segment"/>
</dbReference>
<feature type="region of interest" description="Disordered" evidence="1">
    <location>
        <begin position="725"/>
        <end position="755"/>
    </location>
</feature>
<sequence>MQACDHADVRQGPTLADMPPEILSGILAWLPAPAIGACLASSRAFNVLSCSAAARYRAERIAQGAAGLCPCSHAYSGTAGVAQAQPYADTDLVSHRVAGHARECLPNALLAAAGAGRLDVVCAIYRHAILLWYGDSKAACCIDPLGPDPMRALIDTVRSSVRDKIRCRLRSCAVCAAFLAWLFRCHEPIGHFVSAFPVALAAGHTATAVWIGSVSSPFRLLQALEAALAILGDGGRTNGVTAKRTNLPEQNATTIVADGGDRGTPIAAVDADKEGQPEACSQQDPIDDVVLACLWHACPGTEAHFVKDAAIAGDLDALRRMVRVRRHAALAFGEANDRASAFPDGLDTALDAPAVWCTPKTTLTWLWETLGMASDRTMCRLVAKAAPACGLLELGIDALCAFRRHTAALACERLVETSHRTVHGRALAGYEDHHGLIGVENGDLFDFLDNVDDDPATARVPCFIVAQTLRSGCAEAIDGALGRWKQCGTCATFGQFACSHFSDRGIAALDAGLIHVVEAHPHISLSHEALGAVMRSPRADSLIGHIESRPWNDPLRGAAKWIEQASRNGCARPVLFLLRSLRTDYDACKAVDTGPALVAAATAGHLDVAALLMPQPTQKPSRKSDLDVMLAIEGAVRACPRAAVAWAIQHVDPRLHASIWTAAAMCGDVDLVADMVRESSPPGALFKRPRSFIPFVSMAVAHGHVECASALLELDIARHRHQNVDTGLRKANGPRQAKRQRTRSHSTTATSLTTVQERPRPTLAPSYVADALIRGHTHAIDWAASGPFRIPWSQVPISSALDRIAEPKRLAAVLTWLLESRAATETPSVVADLRAWARSALLSRDPIRIGSVVGYCPWRDWDMSEASLATAICHCPVAMWRTIDVRHPGLLNRPCFADAIIVSGRVDLAVWMQDERRSSDGVAFDLGRIATAGTAGSIAMGSWLAARLVG</sequence>
<accession>A0A2U7UDF8</accession>
<dbReference type="KEGG" id="vg:36842276"/>
<dbReference type="RefSeq" id="YP_009482476.1">
    <property type="nucleotide sequence ID" value="NC_037666.1"/>
</dbReference>
<dbReference type="InterPro" id="IPR036047">
    <property type="entry name" value="F-box-like_dom_sf"/>
</dbReference>